<keyword evidence="2" id="KW-0611">Plant defense</keyword>
<proteinExistence type="inferred from homology"/>
<sequence length="159" mass="17100">MGVSVVERKLSTPIPAAKLFKAIVTDGQAVLPTTVPNVFQNIETVQGSGGPGTVKKITYAQGSGLNYAKNRIDAIDHQNYVYQITTLEGEPWIDTIEKVSLEVKIEPSGDGGSVFNGVMKFYPKGSATISDAHIKAEVDKIIGMFKTLEQSLLANPNAY</sequence>
<dbReference type="InterPro" id="IPR000916">
    <property type="entry name" value="Bet_v_I/MLP"/>
</dbReference>
<dbReference type="GO" id="GO:0004864">
    <property type="term" value="F:protein phosphatase inhibitor activity"/>
    <property type="evidence" value="ECO:0007669"/>
    <property type="project" value="InterPro"/>
</dbReference>
<dbReference type="InterPro" id="IPR023393">
    <property type="entry name" value="START-like_dom_sf"/>
</dbReference>
<evidence type="ECO:0000256" key="2">
    <source>
        <dbReference type="ARBA" id="ARBA00022821"/>
    </source>
</evidence>
<dbReference type="GO" id="GO:0010427">
    <property type="term" value="F:abscisic acid binding"/>
    <property type="evidence" value="ECO:0007669"/>
    <property type="project" value="InterPro"/>
</dbReference>
<dbReference type="AlphaFoldDB" id="A0A067KG06"/>
<reference evidence="5 6" key="1">
    <citation type="journal article" date="2014" name="PLoS ONE">
        <title>Global Analysis of Gene Expression Profiles in Physic Nut (Jatropha curcas L.) Seedlings Exposed to Salt Stress.</title>
        <authorList>
            <person name="Zhang L."/>
            <person name="Zhang C."/>
            <person name="Wu P."/>
            <person name="Chen Y."/>
            <person name="Li M."/>
            <person name="Jiang H."/>
            <person name="Wu G."/>
        </authorList>
    </citation>
    <scope>NUCLEOTIDE SEQUENCE [LARGE SCALE GENOMIC DNA]</scope>
    <source>
        <strain evidence="6">cv. GZQX0401</strain>
        <tissue evidence="5">Young leaves</tissue>
    </source>
</reference>
<dbReference type="OrthoDB" id="1858506at2759"/>
<dbReference type="FunFam" id="3.30.530.20:FF:000007">
    <property type="entry name" value="Major pollen allergen Bet v 1-A"/>
    <property type="match status" value="1"/>
</dbReference>
<protein>
    <recommendedName>
        <fullName evidence="4">Bet v I/Major latex protein domain-containing protein</fullName>
    </recommendedName>
</protein>
<dbReference type="STRING" id="180498.A0A067KG06"/>
<keyword evidence="3" id="KW-0568">Pathogenesis-related protein</keyword>
<dbReference type="KEGG" id="jcu:105636699"/>
<dbReference type="PANTHER" id="PTHR31213:SF55">
    <property type="entry name" value="STRESS-INDUCED PROTEIN SAM22"/>
    <property type="match status" value="1"/>
</dbReference>
<evidence type="ECO:0000259" key="4">
    <source>
        <dbReference type="Pfam" id="PF00407"/>
    </source>
</evidence>
<dbReference type="GO" id="GO:0005634">
    <property type="term" value="C:nucleus"/>
    <property type="evidence" value="ECO:0007669"/>
    <property type="project" value="TreeGrafter"/>
</dbReference>
<accession>A0A067KG06</accession>
<dbReference type="PRINTS" id="PR00634">
    <property type="entry name" value="BETALLERGEN"/>
</dbReference>
<name>A0A067KG06_JATCU</name>
<feature type="domain" description="Bet v I/Major latex protein" evidence="4">
    <location>
        <begin position="4"/>
        <end position="154"/>
    </location>
</feature>
<dbReference type="SUPFAM" id="SSF55961">
    <property type="entry name" value="Bet v1-like"/>
    <property type="match status" value="1"/>
</dbReference>
<evidence type="ECO:0000256" key="1">
    <source>
        <dbReference type="ARBA" id="ARBA00009744"/>
    </source>
</evidence>
<dbReference type="Proteomes" id="UP000027138">
    <property type="component" value="Unassembled WGS sequence"/>
</dbReference>
<dbReference type="Pfam" id="PF00407">
    <property type="entry name" value="Bet_v_1"/>
    <property type="match status" value="1"/>
</dbReference>
<keyword evidence="6" id="KW-1185">Reference proteome</keyword>
<dbReference type="Gene3D" id="3.30.530.20">
    <property type="match status" value="1"/>
</dbReference>
<organism evidence="5 6">
    <name type="scientific">Jatropha curcas</name>
    <name type="common">Barbados nut</name>
    <dbReference type="NCBI Taxonomy" id="180498"/>
    <lineage>
        <taxon>Eukaryota</taxon>
        <taxon>Viridiplantae</taxon>
        <taxon>Streptophyta</taxon>
        <taxon>Embryophyta</taxon>
        <taxon>Tracheophyta</taxon>
        <taxon>Spermatophyta</taxon>
        <taxon>Magnoliopsida</taxon>
        <taxon>eudicotyledons</taxon>
        <taxon>Gunneridae</taxon>
        <taxon>Pentapetalae</taxon>
        <taxon>rosids</taxon>
        <taxon>fabids</taxon>
        <taxon>Malpighiales</taxon>
        <taxon>Euphorbiaceae</taxon>
        <taxon>Crotonoideae</taxon>
        <taxon>Jatropheae</taxon>
        <taxon>Jatropha</taxon>
    </lineage>
</organism>
<dbReference type="CDD" id="cd07816">
    <property type="entry name" value="Bet_v1-like"/>
    <property type="match status" value="1"/>
</dbReference>
<evidence type="ECO:0000256" key="3">
    <source>
        <dbReference type="ARBA" id="ARBA00023265"/>
    </source>
</evidence>
<gene>
    <name evidence="5" type="ORF">JCGZ_10695</name>
</gene>
<dbReference type="PANTHER" id="PTHR31213">
    <property type="entry name" value="OS08G0374000 PROTEIN-RELATED"/>
    <property type="match status" value="1"/>
</dbReference>
<dbReference type="EMBL" id="KK914491">
    <property type="protein sequence ID" value="KDP35161.1"/>
    <property type="molecule type" value="Genomic_DNA"/>
</dbReference>
<dbReference type="GO" id="GO:0006952">
    <property type="term" value="P:defense response"/>
    <property type="evidence" value="ECO:0007669"/>
    <property type="project" value="UniProtKB-KW"/>
</dbReference>
<dbReference type="InterPro" id="IPR024949">
    <property type="entry name" value="Bet_v_I_allergen"/>
</dbReference>
<evidence type="ECO:0000313" key="6">
    <source>
        <dbReference type="Proteomes" id="UP000027138"/>
    </source>
</evidence>
<dbReference type="GO" id="GO:0038023">
    <property type="term" value="F:signaling receptor activity"/>
    <property type="evidence" value="ECO:0007669"/>
    <property type="project" value="InterPro"/>
</dbReference>
<dbReference type="InterPro" id="IPR050279">
    <property type="entry name" value="Plant_def-hormone_signal"/>
</dbReference>
<dbReference type="GO" id="GO:0009738">
    <property type="term" value="P:abscisic acid-activated signaling pathway"/>
    <property type="evidence" value="ECO:0007669"/>
    <property type="project" value="InterPro"/>
</dbReference>
<comment type="similarity">
    <text evidence="1">Belongs to the BetVI family.</text>
</comment>
<dbReference type="GO" id="GO:0005737">
    <property type="term" value="C:cytoplasm"/>
    <property type="evidence" value="ECO:0007669"/>
    <property type="project" value="TreeGrafter"/>
</dbReference>
<evidence type="ECO:0000313" key="5">
    <source>
        <dbReference type="EMBL" id="KDP35161.1"/>
    </source>
</evidence>